<organism evidence="2 3">
    <name type="scientific">Macleaya cordata</name>
    <name type="common">Five-seeded plume-poppy</name>
    <name type="synonym">Bocconia cordata</name>
    <dbReference type="NCBI Taxonomy" id="56857"/>
    <lineage>
        <taxon>Eukaryota</taxon>
        <taxon>Viridiplantae</taxon>
        <taxon>Streptophyta</taxon>
        <taxon>Embryophyta</taxon>
        <taxon>Tracheophyta</taxon>
        <taxon>Spermatophyta</taxon>
        <taxon>Magnoliopsida</taxon>
        <taxon>Ranunculales</taxon>
        <taxon>Papaveraceae</taxon>
        <taxon>Papaveroideae</taxon>
        <taxon>Macleaya</taxon>
    </lineage>
</organism>
<comment type="caution">
    <text evidence="2">The sequence shown here is derived from an EMBL/GenBank/DDBJ whole genome shotgun (WGS) entry which is preliminary data.</text>
</comment>
<gene>
    <name evidence="2" type="ORF">BVC80_887g16</name>
</gene>
<feature type="region of interest" description="Disordered" evidence="1">
    <location>
        <begin position="65"/>
        <end position="86"/>
    </location>
</feature>
<dbReference type="PANTHER" id="PTHR46929">
    <property type="entry name" value="EXPRESSED PROTEIN"/>
    <property type="match status" value="1"/>
</dbReference>
<reference evidence="2 3" key="1">
    <citation type="journal article" date="2017" name="Mol. Plant">
        <title>The Genome of Medicinal Plant Macleaya cordata Provides New Insights into Benzylisoquinoline Alkaloids Metabolism.</title>
        <authorList>
            <person name="Liu X."/>
            <person name="Liu Y."/>
            <person name="Huang P."/>
            <person name="Ma Y."/>
            <person name="Qing Z."/>
            <person name="Tang Q."/>
            <person name="Cao H."/>
            <person name="Cheng P."/>
            <person name="Zheng Y."/>
            <person name="Yuan Z."/>
            <person name="Zhou Y."/>
            <person name="Liu J."/>
            <person name="Tang Z."/>
            <person name="Zhuo Y."/>
            <person name="Zhang Y."/>
            <person name="Yu L."/>
            <person name="Huang J."/>
            <person name="Yang P."/>
            <person name="Peng Q."/>
            <person name="Zhang J."/>
            <person name="Jiang W."/>
            <person name="Zhang Z."/>
            <person name="Lin K."/>
            <person name="Ro D.K."/>
            <person name="Chen X."/>
            <person name="Xiong X."/>
            <person name="Shang Y."/>
            <person name="Huang S."/>
            <person name="Zeng J."/>
        </authorList>
    </citation>
    <scope>NUCLEOTIDE SEQUENCE [LARGE SCALE GENOMIC DNA]</scope>
    <source>
        <strain evidence="3">cv. BLH2017</strain>
        <tissue evidence="2">Root</tissue>
    </source>
</reference>
<name>A0A200RDG2_MACCD</name>
<dbReference type="OrthoDB" id="1301570at2759"/>
<feature type="compositionally biased region" description="Basic and acidic residues" evidence="1">
    <location>
        <begin position="72"/>
        <end position="85"/>
    </location>
</feature>
<dbReference type="PANTHER" id="PTHR46929:SF3">
    <property type="entry name" value="MYB_SANT-LIKE DOMAIN-CONTAINING PROTEIN"/>
    <property type="match status" value="1"/>
</dbReference>
<evidence type="ECO:0000256" key="1">
    <source>
        <dbReference type="SAM" id="MobiDB-lite"/>
    </source>
</evidence>
<evidence type="ECO:0000313" key="2">
    <source>
        <dbReference type="EMBL" id="OVA20736.1"/>
    </source>
</evidence>
<evidence type="ECO:0000313" key="3">
    <source>
        <dbReference type="Proteomes" id="UP000195402"/>
    </source>
</evidence>
<dbReference type="InParanoid" id="A0A200RDG2"/>
<accession>A0A200RDG2</accession>
<dbReference type="AlphaFoldDB" id="A0A200RDG2"/>
<proteinExistence type="predicted"/>
<sequence length="247" mass="27440">MINEEDCDEVVAMVVSVAAYVSCVAVYHTECTAREPTSNRDVEKAQMVRPLSMEVNGHATSPLLRTAPESEMGTRETENQVREGEGYQIGIDIEDLAVADEIAVDIEDVADEDQIGVDIEDVADEDHSDAPDPEPMEPTTSSSISTRHDEPNRRKRKRLSGDPMVENLGSLAKGINRIASAMEERLRINKALDLSNLAGELKKIPDFSDELIIEASEYLASDEKLAKIFFILSEDQRKSWLLKRLGH</sequence>
<keyword evidence="3" id="KW-1185">Reference proteome</keyword>
<dbReference type="EMBL" id="MVGT01000057">
    <property type="protein sequence ID" value="OVA20736.1"/>
    <property type="molecule type" value="Genomic_DNA"/>
</dbReference>
<feature type="region of interest" description="Disordered" evidence="1">
    <location>
        <begin position="124"/>
        <end position="162"/>
    </location>
</feature>
<protein>
    <submittedName>
        <fullName evidence="2">Uncharacterized protein</fullName>
    </submittedName>
</protein>
<feature type="compositionally biased region" description="Acidic residues" evidence="1">
    <location>
        <begin position="124"/>
        <end position="135"/>
    </location>
</feature>
<dbReference type="Proteomes" id="UP000195402">
    <property type="component" value="Unassembled WGS sequence"/>
</dbReference>